<keyword evidence="3" id="KW-1185">Reference proteome</keyword>
<feature type="compositionally biased region" description="Low complexity" evidence="1">
    <location>
        <begin position="15"/>
        <end position="37"/>
    </location>
</feature>
<name>A0ABQ9YSU8_9CRUS</name>
<feature type="compositionally biased region" description="Basic residues" evidence="1">
    <location>
        <begin position="1"/>
        <end position="12"/>
    </location>
</feature>
<proteinExistence type="predicted"/>
<evidence type="ECO:0000313" key="2">
    <source>
        <dbReference type="EMBL" id="KAK4003707.1"/>
    </source>
</evidence>
<organism evidence="2 3">
    <name type="scientific">Daphnia magna</name>
    <dbReference type="NCBI Taxonomy" id="35525"/>
    <lineage>
        <taxon>Eukaryota</taxon>
        <taxon>Metazoa</taxon>
        <taxon>Ecdysozoa</taxon>
        <taxon>Arthropoda</taxon>
        <taxon>Crustacea</taxon>
        <taxon>Branchiopoda</taxon>
        <taxon>Diplostraca</taxon>
        <taxon>Cladocera</taxon>
        <taxon>Anomopoda</taxon>
        <taxon>Daphniidae</taxon>
        <taxon>Daphnia</taxon>
    </lineage>
</organism>
<evidence type="ECO:0000256" key="1">
    <source>
        <dbReference type="SAM" id="MobiDB-lite"/>
    </source>
</evidence>
<comment type="caution">
    <text evidence="2">The sequence shown here is derived from an EMBL/GenBank/DDBJ whole genome shotgun (WGS) entry which is preliminary data.</text>
</comment>
<evidence type="ECO:0000313" key="3">
    <source>
        <dbReference type="Proteomes" id="UP001234178"/>
    </source>
</evidence>
<accession>A0ABQ9YSU8</accession>
<dbReference type="Proteomes" id="UP001234178">
    <property type="component" value="Unassembled WGS sequence"/>
</dbReference>
<dbReference type="EMBL" id="JAOYFB010000001">
    <property type="protein sequence ID" value="KAK4003707.1"/>
    <property type="molecule type" value="Genomic_DNA"/>
</dbReference>
<sequence length="157" mass="17796">MAKSKRSKRSRKSSSDSSSCLSSGSDSTSFSDSSSSDFLDTKNVLSGRLAKWIVKGIPEKHVKVAREAFKPSVEKLDKKYDASNLFTNARLNEMLYASLKSGPNEWRPIINLKPLIRFLKYRNFKMDCIVTVRHTLRQGDFMAKVDLTGAYFIIQVF</sequence>
<gene>
    <name evidence="2" type="ORF">OUZ56_005462</name>
</gene>
<protein>
    <submittedName>
        <fullName evidence="2">Uncharacterized protein</fullName>
    </submittedName>
</protein>
<feature type="region of interest" description="Disordered" evidence="1">
    <location>
        <begin position="1"/>
        <end position="39"/>
    </location>
</feature>
<reference evidence="2 3" key="1">
    <citation type="journal article" date="2023" name="Nucleic Acids Res.">
        <title>The hologenome of Daphnia magna reveals possible DNA methylation and microbiome-mediated evolution of the host genome.</title>
        <authorList>
            <person name="Chaturvedi A."/>
            <person name="Li X."/>
            <person name="Dhandapani V."/>
            <person name="Marshall H."/>
            <person name="Kissane S."/>
            <person name="Cuenca-Cambronero M."/>
            <person name="Asole G."/>
            <person name="Calvet F."/>
            <person name="Ruiz-Romero M."/>
            <person name="Marangio P."/>
            <person name="Guigo R."/>
            <person name="Rago D."/>
            <person name="Mirbahai L."/>
            <person name="Eastwood N."/>
            <person name="Colbourne J.K."/>
            <person name="Zhou J."/>
            <person name="Mallon E."/>
            <person name="Orsini L."/>
        </authorList>
    </citation>
    <scope>NUCLEOTIDE SEQUENCE [LARGE SCALE GENOMIC DNA]</scope>
    <source>
        <strain evidence="2">LRV0_1</strain>
    </source>
</reference>